<dbReference type="Proteomes" id="UP000246635">
    <property type="component" value="Unassembled WGS sequence"/>
</dbReference>
<dbReference type="PANTHER" id="PTHR23026">
    <property type="entry name" value="NADPH NITROREDUCTASE"/>
    <property type="match status" value="1"/>
</dbReference>
<dbReference type="AlphaFoldDB" id="A0A2V2Z3Z7"/>
<accession>A0A2V2Z3Z7</accession>
<keyword evidence="6" id="KW-0560">Oxidoreductase</keyword>
<dbReference type="InterPro" id="IPR000415">
    <property type="entry name" value="Nitroreductase-like"/>
</dbReference>
<evidence type="ECO:0000313" key="9">
    <source>
        <dbReference type="EMBL" id="PWW08540.1"/>
    </source>
</evidence>
<keyword evidence="10" id="KW-1185">Reference proteome</keyword>
<sequence length="225" mass="25744">METTRLTKAEIMDAYQFRHATKLFDPARKIADEDFDFILETGRLSPSSFGFEPWRFVVVQNEVIRERIRAAAWGAQRSLPTASHFIVLLTRTAPSLQPDSSYITHMIEQIQQLPPEVANGKRQAYRNFLESDFHLLSDDRYVFEWASRQTYIALGNMMTAAALIGIDSCPIEGFVLDDLNRVLAEEGILDPDQFSVSAMAAFGYRAQEPRAKTRRTIDNVVHWVR</sequence>
<dbReference type="InterPro" id="IPR029479">
    <property type="entry name" value="Nitroreductase"/>
</dbReference>
<dbReference type="GO" id="GO:0046857">
    <property type="term" value="F:oxidoreductase activity, acting on other nitrogenous compounds as donors, with NAD or NADP as acceptor"/>
    <property type="evidence" value="ECO:0007669"/>
    <property type="project" value="TreeGrafter"/>
</dbReference>
<gene>
    <name evidence="9" type="ORF">DFQ01_101263</name>
</gene>
<evidence type="ECO:0000256" key="1">
    <source>
        <dbReference type="ARBA" id="ARBA00001917"/>
    </source>
</evidence>
<dbReference type="SUPFAM" id="SSF55469">
    <property type="entry name" value="FMN-dependent nitroreductase-like"/>
    <property type="match status" value="1"/>
</dbReference>
<dbReference type="InterPro" id="IPR050627">
    <property type="entry name" value="Nitroreductase/BluB"/>
</dbReference>
<name>A0A2V2Z3Z7_9BACL</name>
<dbReference type="EMBL" id="QGTQ01000001">
    <property type="protein sequence ID" value="PWW08540.1"/>
    <property type="molecule type" value="Genomic_DNA"/>
</dbReference>
<organism evidence="9 10">
    <name type="scientific">Paenibacillus cellulosilyticus</name>
    <dbReference type="NCBI Taxonomy" id="375489"/>
    <lineage>
        <taxon>Bacteria</taxon>
        <taxon>Bacillati</taxon>
        <taxon>Bacillota</taxon>
        <taxon>Bacilli</taxon>
        <taxon>Bacillales</taxon>
        <taxon>Paenibacillaceae</taxon>
        <taxon>Paenibacillus</taxon>
    </lineage>
</organism>
<protein>
    <submittedName>
        <fullName evidence="9">Nitroreductase</fullName>
    </submittedName>
</protein>
<dbReference type="InterPro" id="IPR033878">
    <property type="entry name" value="NfsB-like"/>
</dbReference>
<keyword evidence="4" id="KW-0288">FMN</keyword>
<comment type="caution">
    <text evidence="9">The sequence shown here is derived from an EMBL/GenBank/DDBJ whole genome shotgun (WGS) entry which is preliminary data.</text>
</comment>
<keyword evidence="7" id="KW-0520">NAD</keyword>
<proteinExistence type="inferred from homology"/>
<keyword evidence="5" id="KW-0521">NADP</keyword>
<feature type="domain" description="Nitroreductase" evidence="8">
    <location>
        <begin position="17"/>
        <end position="184"/>
    </location>
</feature>
<reference evidence="9 10" key="1">
    <citation type="submission" date="2018-05" db="EMBL/GenBank/DDBJ databases">
        <title>Genomic Encyclopedia of Type Strains, Phase III (KMG-III): the genomes of soil and plant-associated and newly described type strains.</title>
        <authorList>
            <person name="Whitman W."/>
        </authorList>
    </citation>
    <scope>NUCLEOTIDE SEQUENCE [LARGE SCALE GENOMIC DNA]</scope>
    <source>
        <strain evidence="9 10">CECT 5696</strain>
    </source>
</reference>
<comment type="cofactor">
    <cofactor evidence="1">
        <name>FMN</name>
        <dbReference type="ChEBI" id="CHEBI:58210"/>
    </cofactor>
</comment>
<evidence type="ECO:0000256" key="3">
    <source>
        <dbReference type="ARBA" id="ARBA00022630"/>
    </source>
</evidence>
<dbReference type="GO" id="GO:0005829">
    <property type="term" value="C:cytosol"/>
    <property type="evidence" value="ECO:0007669"/>
    <property type="project" value="TreeGrafter"/>
</dbReference>
<dbReference type="GO" id="GO:0046256">
    <property type="term" value="P:2,4,6-trinitrotoluene catabolic process"/>
    <property type="evidence" value="ECO:0007669"/>
    <property type="project" value="TreeGrafter"/>
</dbReference>
<dbReference type="OrthoDB" id="9809288at2"/>
<evidence type="ECO:0000256" key="6">
    <source>
        <dbReference type="ARBA" id="ARBA00023002"/>
    </source>
</evidence>
<evidence type="ECO:0000256" key="5">
    <source>
        <dbReference type="ARBA" id="ARBA00022857"/>
    </source>
</evidence>
<evidence type="ECO:0000259" key="8">
    <source>
        <dbReference type="Pfam" id="PF00881"/>
    </source>
</evidence>
<keyword evidence="3" id="KW-0285">Flavoprotein</keyword>
<dbReference type="PANTHER" id="PTHR23026:SF125">
    <property type="entry name" value="OXYGEN-INSENSITIVE NAD(P)H NITROREDUCTASE"/>
    <property type="match status" value="1"/>
</dbReference>
<dbReference type="CDD" id="cd02149">
    <property type="entry name" value="NfsB-like"/>
    <property type="match status" value="1"/>
</dbReference>
<dbReference type="Gene3D" id="3.40.109.10">
    <property type="entry name" value="NADH Oxidase"/>
    <property type="match status" value="1"/>
</dbReference>
<evidence type="ECO:0000256" key="2">
    <source>
        <dbReference type="ARBA" id="ARBA00007118"/>
    </source>
</evidence>
<evidence type="ECO:0000256" key="7">
    <source>
        <dbReference type="ARBA" id="ARBA00023027"/>
    </source>
</evidence>
<comment type="similarity">
    <text evidence="2">Belongs to the nitroreductase family.</text>
</comment>
<evidence type="ECO:0000256" key="4">
    <source>
        <dbReference type="ARBA" id="ARBA00022643"/>
    </source>
</evidence>
<evidence type="ECO:0000313" key="10">
    <source>
        <dbReference type="Proteomes" id="UP000246635"/>
    </source>
</evidence>
<dbReference type="RefSeq" id="WP_110042067.1">
    <property type="nucleotide sequence ID" value="NZ_CP054613.1"/>
</dbReference>
<dbReference type="Pfam" id="PF00881">
    <property type="entry name" value="Nitroreductase"/>
    <property type="match status" value="1"/>
</dbReference>